<reference evidence="1" key="2">
    <citation type="submission" date="2020-11" db="EMBL/GenBank/DDBJ databases">
        <authorList>
            <person name="McCartney M.A."/>
            <person name="Auch B."/>
            <person name="Kono T."/>
            <person name="Mallez S."/>
            <person name="Becker A."/>
            <person name="Gohl D.M."/>
            <person name="Silverstein K.A.T."/>
            <person name="Koren S."/>
            <person name="Bechman K.B."/>
            <person name="Herman A."/>
            <person name="Abrahante J.E."/>
            <person name="Garbe J."/>
        </authorList>
    </citation>
    <scope>NUCLEOTIDE SEQUENCE</scope>
    <source>
        <strain evidence="1">Duluth1</strain>
        <tissue evidence="1">Whole animal</tissue>
    </source>
</reference>
<dbReference type="AlphaFoldDB" id="A0A9D4HM09"/>
<proteinExistence type="predicted"/>
<evidence type="ECO:0000313" key="1">
    <source>
        <dbReference type="EMBL" id="KAH3723430.1"/>
    </source>
</evidence>
<sequence length="67" mass="7292">MWLQVGGGGGLMERRIYAIEVKSSGWFVASTRRLNSVGQQPENGCVSGMPTMFERPLTKGNSVAIFT</sequence>
<protein>
    <submittedName>
        <fullName evidence="1">Uncharacterized protein</fullName>
    </submittedName>
</protein>
<organism evidence="1 2">
    <name type="scientific">Dreissena polymorpha</name>
    <name type="common">Zebra mussel</name>
    <name type="synonym">Mytilus polymorpha</name>
    <dbReference type="NCBI Taxonomy" id="45954"/>
    <lineage>
        <taxon>Eukaryota</taxon>
        <taxon>Metazoa</taxon>
        <taxon>Spiralia</taxon>
        <taxon>Lophotrochozoa</taxon>
        <taxon>Mollusca</taxon>
        <taxon>Bivalvia</taxon>
        <taxon>Autobranchia</taxon>
        <taxon>Heteroconchia</taxon>
        <taxon>Euheterodonta</taxon>
        <taxon>Imparidentia</taxon>
        <taxon>Neoheterodontei</taxon>
        <taxon>Myida</taxon>
        <taxon>Dreissenoidea</taxon>
        <taxon>Dreissenidae</taxon>
        <taxon>Dreissena</taxon>
    </lineage>
</organism>
<dbReference type="EMBL" id="JAIWYP010000012">
    <property type="protein sequence ID" value="KAH3723430.1"/>
    <property type="molecule type" value="Genomic_DNA"/>
</dbReference>
<name>A0A9D4HM09_DREPO</name>
<accession>A0A9D4HM09</accession>
<evidence type="ECO:0000313" key="2">
    <source>
        <dbReference type="Proteomes" id="UP000828390"/>
    </source>
</evidence>
<dbReference type="Proteomes" id="UP000828390">
    <property type="component" value="Unassembled WGS sequence"/>
</dbReference>
<gene>
    <name evidence="1" type="ORF">DPMN_049218</name>
</gene>
<comment type="caution">
    <text evidence="1">The sequence shown here is derived from an EMBL/GenBank/DDBJ whole genome shotgun (WGS) entry which is preliminary data.</text>
</comment>
<reference evidence="1" key="1">
    <citation type="journal article" date="2019" name="bioRxiv">
        <title>The Genome of the Zebra Mussel, Dreissena polymorpha: A Resource for Invasive Species Research.</title>
        <authorList>
            <person name="McCartney M.A."/>
            <person name="Auch B."/>
            <person name="Kono T."/>
            <person name="Mallez S."/>
            <person name="Zhang Y."/>
            <person name="Obille A."/>
            <person name="Becker A."/>
            <person name="Abrahante J.E."/>
            <person name="Garbe J."/>
            <person name="Badalamenti J.P."/>
            <person name="Herman A."/>
            <person name="Mangelson H."/>
            <person name="Liachko I."/>
            <person name="Sullivan S."/>
            <person name="Sone E.D."/>
            <person name="Koren S."/>
            <person name="Silverstein K.A.T."/>
            <person name="Beckman K.B."/>
            <person name="Gohl D.M."/>
        </authorList>
    </citation>
    <scope>NUCLEOTIDE SEQUENCE</scope>
    <source>
        <strain evidence="1">Duluth1</strain>
        <tissue evidence="1">Whole animal</tissue>
    </source>
</reference>
<keyword evidence="2" id="KW-1185">Reference proteome</keyword>